<sequence>MPATFTESNNFDTDRNQDARLAALIRQLAEIRPEILHPAAPTPQPASRPAPQSTARPPRPLRPHPTDPASPHHITYLRALSCGTHKPGQYWPAHATQEYYARKLRLWLRRRIAYAGHDAKPAITAALAFTAGCLLTLLGTTVLT</sequence>
<protein>
    <submittedName>
        <fullName evidence="2">Uncharacterized protein</fullName>
    </submittedName>
</protein>
<dbReference type="RefSeq" id="WP_011290837.1">
    <property type="nucleotide sequence ID" value="NC_007333.1"/>
</dbReference>
<dbReference type="AlphaFoldDB" id="Q47SY9"/>
<dbReference type="HOGENOM" id="CLU_1795565_0_0_11"/>
<accession>Q47SY9</accession>
<organism evidence="2">
    <name type="scientific">Thermobifida fusca (strain YX)</name>
    <dbReference type="NCBI Taxonomy" id="269800"/>
    <lineage>
        <taxon>Bacteria</taxon>
        <taxon>Bacillati</taxon>
        <taxon>Actinomycetota</taxon>
        <taxon>Actinomycetes</taxon>
        <taxon>Streptosporangiales</taxon>
        <taxon>Nocardiopsidaceae</taxon>
        <taxon>Thermobifida</taxon>
    </lineage>
</organism>
<dbReference type="OrthoDB" id="3439565at2"/>
<name>Q47SY9_THEFY</name>
<dbReference type="KEGG" id="tfu:Tfu_0390"/>
<dbReference type="EMBL" id="CP000088">
    <property type="protein sequence ID" value="AAZ54428.1"/>
    <property type="molecule type" value="Genomic_DNA"/>
</dbReference>
<reference evidence="2" key="1">
    <citation type="submission" date="2005-07" db="EMBL/GenBank/DDBJ databases">
        <title>Complete sequence of Thermobifida fusca YX.</title>
        <authorList>
            <consortium name="US DOE Joint Genome Institute"/>
            <person name="Copeland A."/>
            <person name="Lucas S."/>
            <person name="Lapidus A."/>
            <person name="Barry K."/>
            <person name="Detter J.C."/>
            <person name="Glavina T."/>
            <person name="Hammon N."/>
            <person name="Israni S."/>
            <person name="Pitluck S."/>
            <person name="Di Bartolo G."/>
            <person name="Chain P."/>
            <person name="Schmutz J."/>
            <person name="Larimer F."/>
            <person name="Land M."/>
            <person name="Lykidis A."/>
            <person name="Richardson P."/>
        </authorList>
    </citation>
    <scope>NUCLEOTIDE SEQUENCE</scope>
    <source>
        <strain evidence="2">YX</strain>
    </source>
</reference>
<feature type="region of interest" description="Disordered" evidence="1">
    <location>
        <begin position="33"/>
        <end position="72"/>
    </location>
</feature>
<evidence type="ECO:0000313" key="2">
    <source>
        <dbReference type="EMBL" id="AAZ54428.1"/>
    </source>
</evidence>
<gene>
    <name evidence="2" type="ordered locus">Tfu_0390</name>
</gene>
<proteinExistence type="predicted"/>
<evidence type="ECO:0000256" key="1">
    <source>
        <dbReference type="SAM" id="MobiDB-lite"/>
    </source>
</evidence>